<dbReference type="AlphaFoldDB" id="A0A9N9FCT9"/>
<name>A0A9N9FCT9_FUNMO</name>
<protein>
    <submittedName>
        <fullName evidence="1">1348_t:CDS:1</fullName>
    </submittedName>
</protein>
<dbReference type="EMBL" id="CAJVPP010000991">
    <property type="protein sequence ID" value="CAG8526589.1"/>
    <property type="molecule type" value="Genomic_DNA"/>
</dbReference>
<accession>A0A9N9FCT9</accession>
<sequence>MRLRKDVRENLKESDYWQNVTKPSLINFLKYRETKVHEKLDRNNEILRYKQDLKKIETHYKYGSNAKIAKVAKLKIKEIAMHLSKQSKKLDLASVHADDELISSEVNDFWRSQEIQNEIEIEQQNDNLDKDELISSEANDFRRALEVEIEQQTDESDKDELISSEANDFRRTQEVQSEIEIEQQTDDLDKIKIHGILKKEILIESNIKSIIDAFELYKDNSNDNNVSIEGIMDLTPKSHFIQQLPLDVYQSFLESLNQYDKLIPDETHKFLVDFFSQKLTYKQWSKAIDNLNIKEHKEETTRMIIKMITKSLDNLYVSFALEHMNPLHNIEALEQPNLNDYIHPCIKSALWSCAEIYYTSGEIPSINHINRQKGDGVGFTIDSNKYQLVFVDGSRPYKVKARKELDDRIKIIKNLENMLLNIVKDRVKKRKLIIPDMEVFGVVSIELNLHLYALGFTDYYYIKEIDNATIPRDFSEMEEFIFFYESILKWALSVKNCFEKLSCGQDT</sequence>
<comment type="caution">
    <text evidence="1">The sequence shown here is derived from an EMBL/GenBank/DDBJ whole genome shotgun (WGS) entry which is preliminary data.</text>
</comment>
<evidence type="ECO:0000313" key="1">
    <source>
        <dbReference type="EMBL" id="CAG8526589.1"/>
    </source>
</evidence>
<proteinExistence type="predicted"/>
<dbReference type="Proteomes" id="UP000789375">
    <property type="component" value="Unassembled WGS sequence"/>
</dbReference>
<keyword evidence="2" id="KW-1185">Reference proteome</keyword>
<reference evidence="1" key="1">
    <citation type="submission" date="2021-06" db="EMBL/GenBank/DDBJ databases">
        <authorList>
            <person name="Kallberg Y."/>
            <person name="Tangrot J."/>
            <person name="Rosling A."/>
        </authorList>
    </citation>
    <scope>NUCLEOTIDE SEQUENCE</scope>
    <source>
        <strain evidence="1">87-6 pot B 2015</strain>
    </source>
</reference>
<evidence type="ECO:0000313" key="2">
    <source>
        <dbReference type="Proteomes" id="UP000789375"/>
    </source>
</evidence>
<gene>
    <name evidence="1" type="ORF">FMOSSE_LOCUS5298</name>
</gene>
<organism evidence="1 2">
    <name type="scientific">Funneliformis mosseae</name>
    <name type="common">Endomycorrhizal fungus</name>
    <name type="synonym">Glomus mosseae</name>
    <dbReference type="NCBI Taxonomy" id="27381"/>
    <lineage>
        <taxon>Eukaryota</taxon>
        <taxon>Fungi</taxon>
        <taxon>Fungi incertae sedis</taxon>
        <taxon>Mucoromycota</taxon>
        <taxon>Glomeromycotina</taxon>
        <taxon>Glomeromycetes</taxon>
        <taxon>Glomerales</taxon>
        <taxon>Glomeraceae</taxon>
        <taxon>Funneliformis</taxon>
    </lineage>
</organism>